<name>A0ACC2GMX5_DALPE</name>
<evidence type="ECO:0000313" key="2">
    <source>
        <dbReference type="Proteomes" id="UP001157502"/>
    </source>
</evidence>
<reference evidence="1" key="1">
    <citation type="submission" date="2021-05" db="EMBL/GenBank/DDBJ databases">
        <authorList>
            <person name="Pan Q."/>
            <person name="Jouanno E."/>
            <person name="Zahm M."/>
            <person name="Klopp C."/>
            <person name="Cabau C."/>
            <person name="Louis A."/>
            <person name="Berthelot C."/>
            <person name="Parey E."/>
            <person name="Roest Crollius H."/>
            <person name="Montfort J."/>
            <person name="Robinson-Rechavi M."/>
            <person name="Bouchez O."/>
            <person name="Lampietro C."/>
            <person name="Lopez Roques C."/>
            <person name="Donnadieu C."/>
            <person name="Postlethwait J."/>
            <person name="Bobe J."/>
            <person name="Dillon D."/>
            <person name="Chandos A."/>
            <person name="von Hippel F."/>
            <person name="Guiguen Y."/>
        </authorList>
    </citation>
    <scope>NUCLEOTIDE SEQUENCE</scope>
    <source>
        <strain evidence="1">YG-Jan2019</strain>
    </source>
</reference>
<protein>
    <submittedName>
        <fullName evidence="1">Uncharacterized protein</fullName>
    </submittedName>
</protein>
<dbReference type="Proteomes" id="UP001157502">
    <property type="component" value="Chromosome 11"/>
</dbReference>
<accession>A0ACC2GMX5</accession>
<comment type="caution">
    <text evidence="1">The sequence shown here is derived from an EMBL/GenBank/DDBJ whole genome shotgun (WGS) entry which is preliminary data.</text>
</comment>
<evidence type="ECO:0000313" key="1">
    <source>
        <dbReference type="EMBL" id="KAJ8004997.1"/>
    </source>
</evidence>
<proteinExistence type="predicted"/>
<dbReference type="EMBL" id="CM055738">
    <property type="protein sequence ID" value="KAJ8004997.1"/>
    <property type="molecule type" value="Genomic_DNA"/>
</dbReference>
<gene>
    <name evidence="1" type="ORF">DPEC_G00142080</name>
</gene>
<keyword evidence="2" id="KW-1185">Reference proteome</keyword>
<organism evidence="1 2">
    <name type="scientific">Dallia pectoralis</name>
    <name type="common">Alaska blackfish</name>
    <dbReference type="NCBI Taxonomy" id="75939"/>
    <lineage>
        <taxon>Eukaryota</taxon>
        <taxon>Metazoa</taxon>
        <taxon>Chordata</taxon>
        <taxon>Craniata</taxon>
        <taxon>Vertebrata</taxon>
        <taxon>Euteleostomi</taxon>
        <taxon>Actinopterygii</taxon>
        <taxon>Neopterygii</taxon>
        <taxon>Teleostei</taxon>
        <taxon>Protacanthopterygii</taxon>
        <taxon>Esociformes</taxon>
        <taxon>Umbridae</taxon>
        <taxon>Dallia</taxon>
    </lineage>
</organism>
<sequence length="1539" mass="169360">MEGARRKVKVESDAHGAGAGAYCREEQLATAAGSLEGSIADMKLSVSRMAELAGFPLRHSARSKGKMMGVSTSSSAGTQPKDVNKDGGALLPLATVAVKPPKFNGQGKWEVFFTQFELLANAGRWSDETKALQLALCLTEEPSECLLTLAPGGRADYRALVEALGDRFGSDLQPNTLRIELGNRKRLPGESLKALASSILSMTRQAYGTMPLGVQDELARDSFIRALAPTELCRHVQMAEPVEVARKRELIWGGGEDRQPKVRAVVAGGPEIVTPGWVDELSGLVRAATLVIEKGSRRRSNTSYTRMVCWRCGQSGHLQRDCDGGPVVVVGRTTVGDFCNIRIKVEGVGCLALVDTGSTVTLVRPDIFPSGVRVEQTDVQLRTVTGELVPMLGKCRLSVTVGGKTVLCSMWVAAVQDPCILGMDFLKNCGAQLDLAAGTLRLLGGLTVGMLPSGGLEGNRAASPFSFKIGEAIPVVPSQQLSPAATPFTPLISTSTGSLGAQNTQAPSPKLTRSGGEETIKAVEAVWLKNCQGLEETQQSLLKELLLEFKDSFAWGEDEVGQTHLVQHGIDTGNARPIKIRPRRIPLARREAADKAIVDMLRADFIEPSDSPWSAPVVMVPKKGGKLRFCVDYRGLNDVTIKDSYPIPRIDESLDHVRGSSWFSSLDLRSGYWQVPLAPSAREKTAFSTDRGHWQFKVLCFGLCNAPATFERLMDSVLAGIPRREGVLGRVSGAGLKLHPDKCKFMQREVAFLGHQLGGEGVSTLTDKVEAVRGWPTPRGKKEVKSFLGLAGYYRRFVRGFAGIAAPLNHLLQKDTVFQWAEEHQQAFEALKRGLVEAPVLAAPNPNLPFILDTDASNKGLGAVLAQQGPDGEHVIAYYSRTFDKAERRYCVTRRELLAVVAAVRHFKYYLGGLPFVVRTDHSALQWLLSFKEPEGQIARWLEELQPYDFQVEHRAGRRHSNADALSRRPCAADSCGYCDKRVERERELCTEGGVTATVSQLVATECRGLETVGVREWRCRQEADVELRPVLLWVERGNRPPWGEVAPLSPVTKGLWAKFTNLRVAEGVLQRGWKQPATGEITWQVVVPKGLQGEVLQQLHGGVGAGHFGVSKTLKRVRRGFYWARHRRDVEDICRRCDECAAKKGPSGRSHALLQQFPVGEPMERLGVDIVGPFPISEKGNRFILTAMDYFTKWPEAYAIPDQEAETVAEALIGGIVSRFGVPQSIHTDQGRNFESRVFSELCRRLGVEKTRTTPLHPQSDGLVERFHRTMAQQLAIVTSKHQKDWDTHLPFILMAYRSAVQASTACSPALLMLGREMRTPVELRFGRPPDDDGRVLPDLDYARRLQDRLEVAHTFAREQLVSAGLRQKHHYDTRARGRHFKAGESVWLHNAMRKKGRCPKLDSTWVGPCAVLESVGEVTYRVEIPPRNRLAPYRGDKVCGGRQEVEVGRPTEQGQSNMETLTQPEPVEGSPRVGVDPPEDTGNDTGRVGASEGPPGRVTGRPQRQRRPPAVKNDTLYPGHKRIKRAHIQLCWPGARV</sequence>